<evidence type="ECO:0000313" key="1">
    <source>
        <dbReference type="EMBL" id="KAF0909540.1"/>
    </source>
</evidence>
<dbReference type="EMBL" id="SPHZ02000007">
    <property type="protein sequence ID" value="KAF0909540.1"/>
    <property type="molecule type" value="Genomic_DNA"/>
</dbReference>
<dbReference type="AlphaFoldDB" id="A0A6G1DAW4"/>
<evidence type="ECO:0000313" key="2">
    <source>
        <dbReference type="Proteomes" id="UP000479710"/>
    </source>
</evidence>
<dbReference type="Proteomes" id="UP000479710">
    <property type="component" value="Unassembled WGS sequence"/>
</dbReference>
<name>A0A6G1DAW4_9ORYZ</name>
<sequence length="96" mass="10745">MAAIRKADDGSESNGRIQNWRMGWIGEAWSRWGGNDRSGAAAFDQPAFKLPALTAAARPELWCVREEIRRRRIWIWCQSCSGYGGCGTSRAVNLTQ</sequence>
<keyword evidence="2" id="KW-1185">Reference proteome</keyword>
<comment type="caution">
    <text evidence="1">The sequence shown here is derived from an EMBL/GenBank/DDBJ whole genome shotgun (WGS) entry which is preliminary data.</text>
</comment>
<proteinExistence type="predicted"/>
<reference evidence="1 2" key="1">
    <citation type="submission" date="2019-11" db="EMBL/GenBank/DDBJ databases">
        <title>Whole genome sequence of Oryza granulata.</title>
        <authorList>
            <person name="Li W."/>
        </authorList>
    </citation>
    <scope>NUCLEOTIDE SEQUENCE [LARGE SCALE GENOMIC DNA]</scope>
    <source>
        <strain evidence="2">cv. Menghai</strain>
        <tissue evidence="1">Leaf</tissue>
    </source>
</reference>
<gene>
    <name evidence="1" type="ORF">E2562_037177</name>
</gene>
<accession>A0A6G1DAW4</accession>
<organism evidence="1 2">
    <name type="scientific">Oryza meyeriana var. granulata</name>
    <dbReference type="NCBI Taxonomy" id="110450"/>
    <lineage>
        <taxon>Eukaryota</taxon>
        <taxon>Viridiplantae</taxon>
        <taxon>Streptophyta</taxon>
        <taxon>Embryophyta</taxon>
        <taxon>Tracheophyta</taxon>
        <taxon>Spermatophyta</taxon>
        <taxon>Magnoliopsida</taxon>
        <taxon>Liliopsida</taxon>
        <taxon>Poales</taxon>
        <taxon>Poaceae</taxon>
        <taxon>BOP clade</taxon>
        <taxon>Oryzoideae</taxon>
        <taxon>Oryzeae</taxon>
        <taxon>Oryzinae</taxon>
        <taxon>Oryza</taxon>
        <taxon>Oryza meyeriana</taxon>
    </lineage>
</organism>
<protein>
    <submittedName>
        <fullName evidence="1">Uncharacterized protein</fullName>
    </submittedName>
</protein>